<dbReference type="AlphaFoldDB" id="A0A0A2EQL8"/>
<accession>A0A0A2EQL8</accession>
<dbReference type="InterPro" id="IPR002808">
    <property type="entry name" value="AdoCbi_amidolase"/>
</dbReference>
<keyword evidence="2" id="KW-1185">Reference proteome</keyword>
<keyword evidence="1" id="KW-0378">Hydrolase</keyword>
<dbReference type="RefSeq" id="WP_036852716.1">
    <property type="nucleotide sequence ID" value="NZ_JQJD01000058.1"/>
</dbReference>
<comment type="caution">
    <text evidence="1">The sequence shown here is derived from an EMBL/GenBank/DDBJ whole genome shotgun (WGS) entry which is preliminary data.</text>
</comment>
<sequence>MQTSQSDFPRDQILFHTPMGDTAYFANESLIIEFAGKRGVVSASNLNGGYRTDLRYAFNQSVGKRPEIRQRRCTGMKGNNLMEHYALTAQEIGLPASITTGMGTAALIENMAIAQREYHGVKVMAVATAGIDVNGGRAGDPAAYDEFERKSLLPPPGTINVFLFIDAKLDGGALTRAVMTATEAKTAALQELMAPSRYSEGLATGSGTDTLIVICNEESDITLYNAGKHVLLGEMIGQTVKDAVTDALDKQTGMNPSRQASFLWQGVRYGITEEKIRSYCKHIRQGVDDDTITPLIADLERDNLLCTQIFAILHLIDQHRWGMVSLDSLKAVVQSLMDEIGVRHDLPERLDLDRERIHTPTSDTPPYKLILSDLILLIARIITKRI</sequence>
<evidence type="ECO:0000313" key="1">
    <source>
        <dbReference type="EMBL" id="KGN78664.1"/>
    </source>
</evidence>
<dbReference type="InterPro" id="IPR052209">
    <property type="entry name" value="CbiZ"/>
</dbReference>
<organism evidence="1 2">
    <name type="scientific">Porphyromonas cangingivalis</name>
    <dbReference type="NCBI Taxonomy" id="36874"/>
    <lineage>
        <taxon>Bacteria</taxon>
        <taxon>Pseudomonadati</taxon>
        <taxon>Bacteroidota</taxon>
        <taxon>Bacteroidia</taxon>
        <taxon>Bacteroidales</taxon>
        <taxon>Porphyromonadaceae</taxon>
        <taxon>Porphyromonas</taxon>
    </lineage>
</organism>
<dbReference type="PANTHER" id="PTHR35336">
    <property type="entry name" value="ADENOSYLCOBINAMIDE AMIDOHYDROLASE"/>
    <property type="match status" value="1"/>
</dbReference>
<name>A0A0A2EQL8_PORCN</name>
<gene>
    <name evidence="1" type="ORF">HQ35_09320</name>
</gene>
<protein>
    <submittedName>
        <fullName evidence="1">Adenosylcobinamide amidohydrolase</fullName>
    </submittedName>
</protein>
<dbReference type="GO" id="GO:0016787">
    <property type="term" value="F:hydrolase activity"/>
    <property type="evidence" value="ECO:0007669"/>
    <property type="project" value="UniProtKB-KW"/>
</dbReference>
<dbReference type="STRING" id="36874.HQ34_09750"/>
<proteinExistence type="predicted"/>
<dbReference type="OrthoDB" id="9767827at2"/>
<dbReference type="EMBL" id="JQJD01000058">
    <property type="protein sequence ID" value="KGN78664.1"/>
    <property type="molecule type" value="Genomic_DNA"/>
</dbReference>
<dbReference type="eggNOG" id="COG1865">
    <property type="taxonomic scope" value="Bacteria"/>
</dbReference>
<dbReference type="PANTHER" id="PTHR35336:SF5">
    <property type="entry name" value="ADENOSYLCOBINAMIDE AMIDOHYDROLASE"/>
    <property type="match status" value="1"/>
</dbReference>
<dbReference type="Proteomes" id="UP000030125">
    <property type="component" value="Unassembled WGS sequence"/>
</dbReference>
<dbReference type="Pfam" id="PF01955">
    <property type="entry name" value="CbiZ"/>
    <property type="match status" value="1"/>
</dbReference>
<evidence type="ECO:0000313" key="2">
    <source>
        <dbReference type="Proteomes" id="UP000030125"/>
    </source>
</evidence>
<reference evidence="1 2" key="1">
    <citation type="submission" date="2014-08" db="EMBL/GenBank/DDBJ databases">
        <title>Porphyromonas cangingivalis strain:COT-109_OH1386 Genome sequencing.</title>
        <authorList>
            <person name="Wallis C."/>
            <person name="Deusch O."/>
            <person name="O'Flynn C."/>
            <person name="Davis I."/>
            <person name="Jospin G."/>
            <person name="Darling A.E."/>
            <person name="Coil D.A."/>
            <person name="Alexiev A."/>
            <person name="Horsfall A."/>
            <person name="Kirkwood N."/>
            <person name="Harris S."/>
            <person name="Eisen J.A."/>
        </authorList>
    </citation>
    <scope>NUCLEOTIDE SEQUENCE [LARGE SCALE GENOMIC DNA]</scope>
    <source>
        <strain evidence="2">COT-109 OH1386</strain>
    </source>
</reference>